<proteinExistence type="predicted"/>
<comment type="caution">
    <text evidence="1">The sequence shown here is derived from an EMBL/GenBank/DDBJ whole genome shotgun (WGS) entry which is preliminary data.</text>
</comment>
<evidence type="ECO:0000313" key="2">
    <source>
        <dbReference type="Proteomes" id="UP001152531"/>
    </source>
</evidence>
<gene>
    <name evidence="1" type="ORF">CLIB1444_14S01354</name>
</gene>
<name>A0ACA9YE34_9ASCO</name>
<accession>A0ACA9YE34</accession>
<dbReference type="Proteomes" id="UP001152531">
    <property type="component" value="Unassembled WGS sequence"/>
</dbReference>
<organism evidence="1 2">
    <name type="scientific">[Candida] jaroonii</name>
    <dbReference type="NCBI Taxonomy" id="467808"/>
    <lineage>
        <taxon>Eukaryota</taxon>
        <taxon>Fungi</taxon>
        <taxon>Dikarya</taxon>
        <taxon>Ascomycota</taxon>
        <taxon>Saccharomycotina</taxon>
        <taxon>Pichiomycetes</taxon>
        <taxon>Debaryomycetaceae</taxon>
        <taxon>Yamadazyma</taxon>
    </lineage>
</organism>
<dbReference type="EMBL" id="CALSDN010000014">
    <property type="protein sequence ID" value="CAH6723316.1"/>
    <property type="molecule type" value="Genomic_DNA"/>
</dbReference>
<keyword evidence="2" id="KW-1185">Reference proteome</keyword>
<protein>
    <submittedName>
        <fullName evidence="1">Sulfite efflux pump Ssu1p</fullName>
    </submittedName>
</protein>
<reference evidence="1" key="1">
    <citation type="submission" date="2022-06" db="EMBL/GenBank/DDBJ databases">
        <authorList>
            <person name="Legras J.-L."/>
            <person name="Devillers H."/>
            <person name="Grondin C."/>
        </authorList>
    </citation>
    <scope>NUCLEOTIDE SEQUENCE</scope>
    <source>
        <strain evidence="1">CLIB 1444</strain>
    </source>
</reference>
<evidence type="ECO:0000313" key="1">
    <source>
        <dbReference type="EMBL" id="CAH6723316.1"/>
    </source>
</evidence>
<sequence length="431" mass="48679">MSHDMRFLQPDEETHVGSESDGTLNDSPKSEVAIKRGLFARAWDKFDQKLVKEFSPMFFVQVMATGISSAILHNFPFPSHWLRICSYIMWGLGIFYFLLGNVCLVLGCIKYKKFQEFHLNPKLAPFMGCYAMGYNSLVNELYFITGKSWIIGIFVLWWISVFLCIYTSFIIFFFTFLNKTKKSNHFPLDNFNATLLLPIVALTVTSSAGEIFAMDLPNQTLQLITIFVSYILWSIAIAMSFVVLTMIFHKYVVHKIPNTTIIFTTFIPIGFLGQGAFSVLQFGKNIHEWVNLNKDTIQALPIDIVNGLDNSLLIFSSLFGLFLFSFGYFNTFVAIASVLSKIITENPNPMHAAKYSGKRSVLNGLIRYNKGFWAMTFPLGTMSISNTLFGNLFDILTFKVIGAIYGVSTVVITLGCVVGSLYHLYNDLCSL</sequence>